<evidence type="ECO:0000313" key="2">
    <source>
        <dbReference type="EMBL" id="QRD02960.1"/>
    </source>
</evidence>
<dbReference type="VEuPathDB" id="FungiDB:JI435_142460"/>
<name>A0A7U2I5W6_PHANO</name>
<accession>A0A7U2I5W6</accession>
<dbReference type="OrthoDB" id="3770506at2759"/>
<organism evidence="2 3">
    <name type="scientific">Phaeosphaeria nodorum (strain SN15 / ATCC MYA-4574 / FGSC 10173)</name>
    <name type="common">Glume blotch fungus</name>
    <name type="synonym">Parastagonospora nodorum</name>
    <dbReference type="NCBI Taxonomy" id="321614"/>
    <lineage>
        <taxon>Eukaryota</taxon>
        <taxon>Fungi</taxon>
        <taxon>Dikarya</taxon>
        <taxon>Ascomycota</taxon>
        <taxon>Pezizomycotina</taxon>
        <taxon>Dothideomycetes</taxon>
        <taxon>Pleosporomycetidae</taxon>
        <taxon>Pleosporales</taxon>
        <taxon>Pleosporineae</taxon>
        <taxon>Phaeosphaeriaceae</taxon>
        <taxon>Parastagonospora</taxon>
    </lineage>
</organism>
<dbReference type="Proteomes" id="UP000663193">
    <property type="component" value="Chromosome 14"/>
</dbReference>
<sequence>MTTFTERASRQFSNLVQSCPNSACVNPSYTRTLPFASRSHFAAQLTTRLPAMSLLDLPTEIIHGVCKVLGLRDYGNGNMYFLNDDLRSLRLTCRTMYNRTMYDAGIHYAGQLKIFSILPTEMDIRDLLSVSRIPEFRDSIAGLDISGPGSFSSQIRQSRRHSRGMTSTVTEPRREPIEAHLNSHELLVMLAKCFKNLSQARNVRSIAYAPRLARCSNSTVWATVQLAVATGVSLERALYPEKDVSTRTHAGPRQSRRQRSLSALSGIDHLVLYGCNDILQGPVLRLCTGCNDIFTNYFAGATYNQLNGLRIASMYISGSWLRLFIKNHANTLPQVELERMVLTDGTWRSIARGLAKLRHLSALFSCGQLYQKQSATLVIRMPAGVSVHPSISLNGHAQTQQFLLAWLEHFHTDPCPPSTWDRALLPQYHEVCFSKPNDLYMDRDKSTWRKRTTPLVNPYKTSAK</sequence>
<evidence type="ECO:0000313" key="3">
    <source>
        <dbReference type="Proteomes" id="UP000663193"/>
    </source>
</evidence>
<dbReference type="AlphaFoldDB" id="A0A7U2I5W6"/>
<gene>
    <name evidence="2" type="ORF">JI435_142460</name>
</gene>
<evidence type="ECO:0000256" key="1">
    <source>
        <dbReference type="SAM" id="MobiDB-lite"/>
    </source>
</evidence>
<proteinExistence type="predicted"/>
<keyword evidence="3" id="KW-1185">Reference proteome</keyword>
<protein>
    <submittedName>
        <fullName evidence="2">Uncharacterized protein</fullName>
    </submittedName>
</protein>
<feature type="region of interest" description="Disordered" evidence="1">
    <location>
        <begin position="150"/>
        <end position="175"/>
    </location>
</feature>
<dbReference type="EMBL" id="CP069036">
    <property type="protein sequence ID" value="QRD02960.1"/>
    <property type="molecule type" value="Genomic_DNA"/>
</dbReference>
<reference evidence="3" key="1">
    <citation type="journal article" date="2021" name="BMC Genomics">
        <title>Chromosome-level genome assembly and manually-curated proteome of model necrotroph Parastagonospora nodorum Sn15 reveals a genome-wide trove of candidate effector homologs, and redundancy of virulence-related functions within an accessory chromosome.</title>
        <authorList>
            <person name="Bertazzoni S."/>
            <person name="Jones D.A.B."/>
            <person name="Phan H.T."/>
            <person name="Tan K.-C."/>
            <person name="Hane J.K."/>
        </authorList>
    </citation>
    <scope>NUCLEOTIDE SEQUENCE [LARGE SCALE GENOMIC DNA]</scope>
    <source>
        <strain evidence="3">SN15 / ATCC MYA-4574 / FGSC 10173)</strain>
    </source>
</reference>